<accession>A0A246WNL3</accession>
<dbReference type="Proteomes" id="UP000536746">
    <property type="component" value="Unassembled WGS sequence"/>
</dbReference>
<evidence type="ECO:0000256" key="11">
    <source>
        <dbReference type="SAM" id="SignalP"/>
    </source>
</evidence>
<feature type="chain" id="PRO_5013100414" evidence="11">
    <location>
        <begin position="22"/>
        <end position="362"/>
    </location>
</feature>
<keyword evidence="3" id="KW-0813">Transport</keyword>
<dbReference type="CDD" id="cd00342">
    <property type="entry name" value="gram_neg_porins"/>
    <property type="match status" value="1"/>
</dbReference>
<dbReference type="SUPFAM" id="SSF56935">
    <property type="entry name" value="Porins"/>
    <property type="match status" value="1"/>
</dbReference>
<dbReference type="EMBL" id="NJGU01000009">
    <property type="protein sequence ID" value="OWY27938.1"/>
    <property type="molecule type" value="Genomic_DNA"/>
</dbReference>
<evidence type="ECO:0000259" key="12">
    <source>
        <dbReference type="Pfam" id="PF13609"/>
    </source>
</evidence>
<dbReference type="PANTHER" id="PTHR34501:SF9">
    <property type="entry name" value="MAJOR OUTER MEMBRANE PROTEIN P.IA"/>
    <property type="match status" value="1"/>
</dbReference>
<evidence type="ECO:0000256" key="6">
    <source>
        <dbReference type="ARBA" id="ARBA00022729"/>
    </source>
</evidence>
<dbReference type="EMBL" id="JABFMT010000043">
    <property type="protein sequence ID" value="NUU04445.1"/>
    <property type="molecule type" value="Genomic_DNA"/>
</dbReference>
<dbReference type="GO" id="GO:0006811">
    <property type="term" value="P:monoatomic ion transport"/>
    <property type="evidence" value="ECO:0007669"/>
    <property type="project" value="UniProtKB-KW"/>
</dbReference>
<dbReference type="GO" id="GO:0015288">
    <property type="term" value="F:porin activity"/>
    <property type="evidence" value="ECO:0007669"/>
    <property type="project" value="UniProtKB-KW"/>
</dbReference>
<organism evidence="14 15">
    <name type="scientific">Herbaspirillum robiniae</name>
    <dbReference type="NCBI Taxonomy" id="2014887"/>
    <lineage>
        <taxon>Bacteria</taxon>
        <taxon>Pseudomonadati</taxon>
        <taxon>Pseudomonadota</taxon>
        <taxon>Betaproteobacteria</taxon>
        <taxon>Burkholderiales</taxon>
        <taxon>Oxalobacteraceae</taxon>
        <taxon>Herbaspirillum</taxon>
    </lineage>
</organism>
<dbReference type="RefSeq" id="WP_079217987.1">
    <property type="nucleotide sequence ID" value="NZ_CP018845.1"/>
</dbReference>
<evidence type="ECO:0000256" key="1">
    <source>
        <dbReference type="ARBA" id="ARBA00004571"/>
    </source>
</evidence>
<evidence type="ECO:0000256" key="2">
    <source>
        <dbReference type="ARBA" id="ARBA00011233"/>
    </source>
</evidence>
<protein>
    <submittedName>
        <fullName evidence="14">Porin</fullName>
    </submittedName>
</protein>
<name>A0A246WNL3_9BURK</name>
<dbReference type="Gene3D" id="2.40.160.10">
    <property type="entry name" value="Porin"/>
    <property type="match status" value="1"/>
</dbReference>
<feature type="domain" description="Porin" evidence="12">
    <location>
        <begin position="9"/>
        <end position="346"/>
    </location>
</feature>
<evidence type="ECO:0000313" key="15">
    <source>
        <dbReference type="Proteomes" id="UP000197596"/>
    </source>
</evidence>
<keyword evidence="9" id="KW-0472">Membrane</keyword>
<evidence type="ECO:0000256" key="10">
    <source>
        <dbReference type="ARBA" id="ARBA00023237"/>
    </source>
</evidence>
<feature type="signal peptide" evidence="11">
    <location>
        <begin position="1"/>
        <end position="21"/>
    </location>
</feature>
<evidence type="ECO:0000313" key="16">
    <source>
        <dbReference type="Proteomes" id="UP000536746"/>
    </source>
</evidence>
<keyword evidence="10" id="KW-0998">Cell outer membrane</keyword>
<keyword evidence="7" id="KW-0406">Ion transport</keyword>
<dbReference type="Proteomes" id="UP000197596">
    <property type="component" value="Unassembled WGS sequence"/>
</dbReference>
<dbReference type="OrthoDB" id="5289162at2"/>
<proteinExistence type="predicted"/>
<evidence type="ECO:0000313" key="14">
    <source>
        <dbReference type="EMBL" id="OWY27938.1"/>
    </source>
</evidence>
<gene>
    <name evidence="14" type="ORF">CEJ42_17855</name>
    <name evidence="13" type="ORF">HNO84_22800</name>
</gene>
<evidence type="ECO:0000256" key="4">
    <source>
        <dbReference type="ARBA" id="ARBA00022452"/>
    </source>
</evidence>
<keyword evidence="6 11" id="KW-0732">Signal</keyword>
<keyword evidence="16" id="KW-1185">Reference proteome</keyword>
<dbReference type="PANTHER" id="PTHR34501">
    <property type="entry name" value="PROTEIN YDDL-RELATED"/>
    <property type="match status" value="1"/>
</dbReference>
<dbReference type="InterPro" id="IPR033900">
    <property type="entry name" value="Gram_neg_porin_domain"/>
</dbReference>
<keyword evidence="5" id="KW-0812">Transmembrane</keyword>
<dbReference type="AlphaFoldDB" id="A0A246WNL3"/>
<evidence type="ECO:0000256" key="5">
    <source>
        <dbReference type="ARBA" id="ARBA00022692"/>
    </source>
</evidence>
<evidence type="ECO:0000256" key="8">
    <source>
        <dbReference type="ARBA" id="ARBA00023114"/>
    </source>
</evidence>
<comment type="subcellular location">
    <subcellularLocation>
        <location evidence="1">Cell outer membrane</location>
        <topology evidence="1">Multi-pass membrane protein</topology>
    </subcellularLocation>
</comment>
<comment type="subunit">
    <text evidence="2">Homotrimer.</text>
</comment>
<evidence type="ECO:0000256" key="3">
    <source>
        <dbReference type="ARBA" id="ARBA00022448"/>
    </source>
</evidence>
<sequence length="362" mass="38080">MKKTRLALALASCLMAGSAMAQSSVTVSGLVDAFAGSMKNSGDSGSKASVGSGGMTTSWIGFKGTEDLGGGLKAEFNLTSFFQTDTGATGRFSGDNLFSRDANIALSGGYGRVMLGRGLAPSFLPTVLFNPFGDSFTFSPLVLHVYTPSGNFGSRTWTQANAADSGWSNEIIYTTPKFGGLQANLHYQFGEVAGQTGKKNIGVNALYFNGPLALTGMYFDAQVSNPNSGSAIIDATAPFSSITRQKTWMVGGTYDFQVVKLYGTYQASKDTTAGNPQAKDKVFSVGLSAPVGNGSILAGFARTKRTGDLLASTTGDVSRNTTSVGYDYFMSKRTDLYAIVMNDKISNQSSGVSFGLGMRHRF</sequence>
<dbReference type="InterPro" id="IPR023614">
    <property type="entry name" value="Porin_dom_sf"/>
</dbReference>
<dbReference type="Pfam" id="PF13609">
    <property type="entry name" value="Porin_4"/>
    <property type="match status" value="1"/>
</dbReference>
<keyword evidence="8" id="KW-0626">Porin</keyword>
<evidence type="ECO:0000256" key="7">
    <source>
        <dbReference type="ARBA" id="ARBA00023065"/>
    </source>
</evidence>
<reference evidence="14 15" key="1">
    <citation type="submission" date="2017-06" db="EMBL/GenBank/DDBJ databases">
        <title>Herbaspirillum phytohormonus sp. nov., isolated from the root nodule of Robinia pseudoacacia in lead-zinc mine.</title>
        <authorList>
            <person name="Fan M."/>
            <person name="Lin Y."/>
        </authorList>
    </citation>
    <scope>NUCLEOTIDE SEQUENCE [LARGE SCALE GENOMIC DNA]</scope>
    <source>
        <strain evidence="14 15">HZ10</strain>
    </source>
</reference>
<keyword evidence="4" id="KW-1134">Transmembrane beta strand</keyword>
<dbReference type="InterPro" id="IPR050298">
    <property type="entry name" value="Gram-neg_bact_OMP"/>
</dbReference>
<dbReference type="GO" id="GO:0009279">
    <property type="term" value="C:cell outer membrane"/>
    <property type="evidence" value="ECO:0007669"/>
    <property type="project" value="UniProtKB-SubCell"/>
</dbReference>
<evidence type="ECO:0000313" key="13">
    <source>
        <dbReference type="EMBL" id="NUU04445.1"/>
    </source>
</evidence>
<dbReference type="GO" id="GO:0046930">
    <property type="term" value="C:pore complex"/>
    <property type="evidence" value="ECO:0007669"/>
    <property type="project" value="UniProtKB-KW"/>
</dbReference>
<reference evidence="13 16" key="2">
    <citation type="journal article" date="2020" name="Front. Plant Sci.">
        <title>Isolation of Rhizosphere Bacteria That Improve Quality and Water Stress Tolerance in Greenhouse Ornamentals.</title>
        <authorList>
            <person name="Nordstedt N.P."/>
            <person name="Jones M.L."/>
        </authorList>
    </citation>
    <scope>NUCLEOTIDE SEQUENCE [LARGE SCALE GENOMIC DNA]</scope>
    <source>
        <strain evidence="13 16">C6C2</strain>
    </source>
</reference>
<comment type="caution">
    <text evidence="14">The sequence shown here is derived from an EMBL/GenBank/DDBJ whole genome shotgun (WGS) entry which is preliminary data.</text>
</comment>
<evidence type="ECO:0000256" key="9">
    <source>
        <dbReference type="ARBA" id="ARBA00023136"/>
    </source>
</evidence>